<evidence type="ECO:0000313" key="3">
    <source>
        <dbReference type="Proteomes" id="UP000038040"/>
    </source>
</evidence>
<reference evidence="2 4" key="2">
    <citation type="submission" date="2018-11" db="EMBL/GenBank/DDBJ databases">
        <authorList>
            <consortium name="Pathogen Informatics"/>
        </authorList>
    </citation>
    <scope>NUCLEOTIDE SEQUENCE [LARGE SCALE GENOMIC DNA]</scope>
</reference>
<proteinExistence type="predicted"/>
<feature type="region of interest" description="Disordered" evidence="1">
    <location>
        <begin position="62"/>
        <end position="81"/>
    </location>
</feature>
<dbReference type="EMBL" id="UYYG01000056">
    <property type="protein sequence ID" value="VDN52380.1"/>
    <property type="molecule type" value="Genomic_DNA"/>
</dbReference>
<gene>
    <name evidence="2" type="ORF">DME_LOCUS2353</name>
</gene>
<evidence type="ECO:0000256" key="1">
    <source>
        <dbReference type="SAM" id="MobiDB-lite"/>
    </source>
</evidence>
<accession>A0A0N4UKR8</accession>
<organism evidence="3 5">
    <name type="scientific">Dracunculus medinensis</name>
    <name type="common">Guinea worm</name>
    <dbReference type="NCBI Taxonomy" id="318479"/>
    <lineage>
        <taxon>Eukaryota</taxon>
        <taxon>Metazoa</taxon>
        <taxon>Ecdysozoa</taxon>
        <taxon>Nematoda</taxon>
        <taxon>Chromadorea</taxon>
        <taxon>Rhabditida</taxon>
        <taxon>Spirurina</taxon>
        <taxon>Dracunculoidea</taxon>
        <taxon>Dracunculidae</taxon>
        <taxon>Dracunculus</taxon>
    </lineage>
</organism>
<evidence type="ECO:0000313" key="4">
    <source>
        <dbReference type="Proteomes" id="UP000274756"/>
    </source>
</evidence>
<keyword evidence="4" id="KW-1185">Reference proteome</keyword>
<feature type="compositionally biased region" description="Basic and acidic residues" evidence="1">
    <location>
        <begin position="69"/>
        <end position="81"/>
    </location>
</feature>
<dbReference type="WBParaSite" id="DME_0000834701-mRNA-1">
    <property type="protein sequence ID" value="DME_0000834701-mRNA-1"/>
    <property type="gene ID" value="DME_0000834701"/>
</dbReference>
<dbReference type="AlphaFoldDB" id="A0A0N4UKR8"/>
<dbReference type="Proteomes" id="UP000038040">
    <property type="component" value="Unplaced"/>
</dbReference>
<evidence type="ECO:0000313" key="5">
    <source>
        <dbReference type="WBParaSite" id="DME_0000834701-mRNA-1"/>
    </source>
</evidence>
<dbReference type="Proteomes" id="UP000274756">
    <property type="component" value="Unassembled WGS sequence"/>
</dbReference>
<sequence length="81" mass="9468">MKRFSKQMLYTRNDEGKTAEEEIKSLRYTSSESFSQCKLFQIRFYKSYIATVNSAMDDRLLGDNPTISEKAKKETEKISPK</sequence>
<evidence type="ECO:0000313" key="2">
    <source>
        <dbReference type="EMBL" id="VDN52380.1"/>
    </source>
</evidence>
<reference evidence="5" key="1">
    <citation type="submission" date="2017-02" db="UniProtKB">
        <authorList>
            <consortium name="WormBaseParasite"/>
        </authorList>
    </citation>
    <scope>IDENTIFICATION</scope>
</reference>
<protein>
    <submittedName>
        <fullName evidence="2 5">Uncharacterized protein</fullName>
    </submittedName>
</protein>
<name>A0A0N4UKR8_DRAME</name>